<proteinExistence type="predicted"/>
<dbReference type="GO" id="GO:0043571">
    <property type="term" value="P:maintenance of CRISPR repeat elements"/>
    <property type="evidence" value="ECO:0007669"/>
    <property type="project" value="InterPro"/>
</dbReference>
<dbReference type="Pfam" id="PF09704">
    <property type="entry name" value="Cas_Cas5d"/>
    <property type="match status" value="1"/>
</dbReference>
<dbReference type="Proteomes" id="UP000245761">
    <property type="component" value="Unassembled WGS sequence"/>
</dbReference>
<sequence length="248" mass="28619">MSQYLIFQLHGPMASWGVDAPGEVRHTHELPSRSALLGLLAAGVGIRRDDTERLNAFNSHYSLVVCASRNPRWARDYHTVQMPKEVRKARYFSRREELSAPDLLSAIISRRDYYTDAWWMVAVATTPDAPYRLEQLQDGLRHPVFPLYLGRKSHPLALPLAPLLLEGNASDVLRNAYQQYQDSFRELKVSLPKLQDECWWEGEHDGLVASKILRRRDVPLNRQQWLFGERTINQGPWLSKEEPCTSQE</sequence>
<dbReference type="InterPro" id="IPR021124">
    <property type="entry name" value="CRISPR-assoc_prot_Cas5"/>
</dbReference>
<dbReference type="GO" id="GO:0051607">
    <property type="term" value="P:defense response to virus"/>
    <property type="evidence" value="ECO:0007669"/>
    <property type="project" value="UniProtKB-KW"/>
</dbReference>
<dbReference type="InterPro" id="IPR010147">
    <property type="entry name" value="CRISPR-assoc_prot_CasD"/>
</dbReference>
<organism evidence="2 9">
    <name type="scientific">Escherichia coli</name>
    <dbReference type="NCBI Taxonomy" id="562"/>
    <lineage>
        <taxon>Bacteria</taxon>
        <taxon>Pseudomonadati</taxon>
        <taxon>Pseudomonadota</taxon>
        <taxon>Gammaproteobacteria</taxon>
        <taxon>Enterobacterales</taxon>
        <taxon>Enterobacteriaceae</taxon>
        <taxon>Escherichia</taxon>
    </lineage>
</organism>
<dbReference type="EMBL" id="RNLZ01000031">
    <property type="protein sequence ID" value="MGE15141.1"/>
    <property type="molecule type" value="Genomic_DNA"/>
</dbReference>
<dbReference type="NCBIfam" id="TIGR02593">
    <property type="entry name" value="CRISPR_cas5"/>
    <property type="match status" value="1"/>
</dbReference>
<dbReference type="Proteomes" id="UP000486847">
    <property type="component" value="Unassembled WGS sequence"/>
</dbReference>
<dbReference type="EMBL" id="QEMT01000023">
    <property type="protein sequence ID" value="PWH60115.1"/>
    <property type="molecule type" value="Genomic_DNA"/>
</dbReference>
<evidence type="ECO:0000313" key="9">
    <source>
        <dbReference type="Proteomes" id="UP000533482"/>
    </source>
</evidence>
<reference evidence="4 8" key="3">
    <citation type="submission" date="2019-10" db="EMBL/GenBank/DDBJ databases">
        <title>Comparative genomic analysis of antimicrobial resistant Escherichia coli of diverse origin.</title>
        <authorList>
            <person name="Ghatak S."/>
            <person name="Milton A.P."/>
            <person name="Rhetso K."/>
            <person name="Purkait D."/>
            <person name="Das S."/>
            <person name="Puro K.-U."/>
            <person name="Shakuntala I."/>
            <person name="Sen A."/>
            <person name="Sanjukta R."/>
            <person name="Priya G.B."/>
            <person name="Mawlong M."/>
            <person name="Lyngdoh V."/>
            <person name="Rynghang J."/>
            <person name="Mawphlang B.L."/>
        </authorList>
    </citation>
    <scope>NUCLEOTIDE SEQUENCE [LARGE SCALE GENOMIC DNA]</scope>
    <source>
        <strain evidence="4 8">SE161</strain>
    </source>
</reference>
<dbReference type="EMBL" id="WCEW01000008">
    <property type="protein sequence ID" value="MTE88934.1"/>
    <property type="molecule type" value="Genomic_DNA"/>
</dbReference>
<dbReference type="EMBL" id="AASOHJ010000016">
    <property type="protein sequence ID" value="EFE8674309.1"/>
    <property type="molecule type" value="Genomic_DNA"/>
</dbReference>
<protein>
    <submittedName>
        <fullName evidence="2">Type I-E CRISPR-associated protein Cas5/CasD</fullName>
    </submittedName>
</protein>
<evidence type="ECO:0000313" key="7">
    <source>
        <dbReference type="Proteomes" id="UP000272336"/>
    </source>
</evidence>
<dbReference type="RefSeq" id="WP_001551553.1">
    <property type="nucleotide sequence ID" value="NZ_AP021935.1"/>
</dbReference>
<evidence type="ECO:0000313" key="2">
    <source>
        <dbReference type="EMBL" id="EFE8674309.1"/>
    </source>
</evidence>
<comment type="caution">
    <text evidence="2">The sequence shown here is derived from an EMBL/GenBank/DDBJ whole genome shotgun (WGS) entry which is preliminary data.</text>
</comment>
<dbReference type="Gene3D" id="3.30.70.2660">
    <property type="match status" value="1"/>
</dbReference>
<dbReference type="Proteomes" id="UP000533482">
    <property type="component" value="Unassembled WGS sequence"/>
</dbReference>
<dbReference type="AlphaFoldDB" id="A0A0D8W6Q0"/>
<evidence type="ECO:0000313" key="5">
    <source>
        <dbReference type="EMBL" id="PWH60115.1"/>
    </source>
</evidence>
<evidence type="ECO:0000313" key="4">
    <source>
        <dbReference type="EMBL" id="MTE88934.1"/>
    </source>
</evidence>
<accession>A0A0D8W6Q0</accession>
<gene>
    <name evidence="2" type="primary">cas5e</name>
    <name evidence="3" type="ORF">D9D43_16460</name>
    <name evidence="5" type="ORF">DD762_14765</name>
    <name evidence="2" type="ORF">F7N46_14385</name>
    <name evidence="4" type="ORF">F9B07_08810</name>
</gene>
<dbReference type="NCBIfam" id="TIGR01868">
    <property type="entry name" value="casD_Cas5e"/>
    <property type="match status" value="1"/>
</dbReference>
<keyword evidence="1" id="KW-0051">Antiviral defense</keyword>
<reference evidence="5 6" key="1">
    <citation type="submission" date="2018-04" db="EMBL/GenBank/DDBJ databases">
        <title>Draft Genomic Sequencing Of Potential Extraintestinal Pathogenic Escherichia coli B8S56 Isolated from Retail Chicken Skin.</title>
        <authorList>
            <person name="Xu A."/>
            <person name="Tilman S."/>
            <person name="Wisser-Parker K."/>
            <person name="Scullen O.J."/>
            <person name="Sommers C."/>
        </authorList>
    </citation>
    <scope>NUCLEOTIDE SEQUENCE [LARGE SCALE GENOMIC DNA]</scope>
    <source>
        <strain evidence="5 6">B8S56</strain>
    </source>
</reference>
<name>A0A0D8W6Q0_ECOLX</name>
<evidence type="ECO:0000313" key="6">
    <source>
        <dbReference type="Proteomes" id="UP000245761"/>
    </source>
</evidence>
<evidence type="ECO:0000256" key="1">
    <source>
        <dbReference type="ARBA" id="ARBA00023118"/>
    </source>
</evidence>
<dbReference type="GO" id="GO:0003723">
    <property type="term" value="F:RNA binding"/>
    <property type="evidence" value="ECO:0007669"/>
    <property type="project" value="InterPro"/>
</dbReference>
<dbReference type="CDD" id="cd09756">
    <property type="entry name" value="Cas5_I-E"/>
    <property type="match status" value="1"/>
</dbReference>
<evidence type="ECO:0000313" key="8">
    <source>
        <dbReference type="Proteomes" id="UP000486847"/>
    </source>
</evidence>
<evidence type="ECO:0000313" key="3">
    <source>
        <dbReference type="EMBL" id="MGE15141.1"/>
    </source>
</evidence>
<reference evidence="2 9" key="2">
    <citation type="submission" date="2019-09" db="EMBL/GenBank/DDBJ databases">
        <authorList>
            <consortium name="NARMS: The National Antimicrobial Resistance Monitoring System"/>
        </authorList>
    </citation>
    <scope>NUCLEOTIDE SEQUENCE [LARGE SCALE GENOMIC DNA]</scope>
    <source>
        <strain evidence="3 7">CVM N17EC0060</strain>
        <strain evidence="2 9">FSIS11923834</strain>
    </source>
</reference>
<dbReference type="Proteomes" id="UP000272336">
    <property type="component" value="Unassembled WGS sequence"/>
</dbReference>
<dbReference type="InterPro" id="IPR013422">
    <property type="entry name" value="CRISPR-assoc_prot_Cas5_N"/>
</dbReference>